<keyword evidence="3" id="KW-0808">Transferase</keyword>
<dbReference type="PANTHER" id="PTHR12526">
    <property type="entry name" value="GLYCOSYLTRANSFERASE"/>
    <property type="match status" value="1"/>
</dbReference>
<dbReference type="Pfam" id="PF13579">
    <property type="entry name" value="Glyco_trans_4_4"/>
    <property type="match status" value="1"/>
</dbReference>
<dbReference type="SUPFAM" id="SSF53756">
    <property type="entry name" value="UDP-Glycosyltransferase/glycogen phosphorylase"/>
    <property type="match status" value="1"/>
</dbReference>
<feature type="domain" description="Glycosyl transferase family 1" evidence="1">
    <location>
        <begin position="201"/>
        <end position="352"/>
    </location>
</feature>
<dbReference type="Pfam" id="PF00534">
    <property type="entry name" value="Glycos_transf_1"/>
    <property type="match status" value="1"/>
</dbReference>
<reference evidence="3 4" key="1">
    <citation type="submission" date="2019-02" db="EMBL/GenBank/DDBJ databases">
        <title>Deep-cultivation of Planctomycetes and their phenomic and genomic characterization uncovers novel biology.</title>
        <authorList>
            <person name="Wiegand S."/>
            <person name="Jogler M."/>
            <person name="Boedeker C."/>
            <person name="Pinto D."/>
            <person name="Vollmers J."/>
            <person name="Rivas-Marin E."/>
            <person name="Kohn T."/>
            <person name="Peeters S.H."/>
            <person name="Heuer A."/>
            <person name="Rast P."/>
            <person name="Oberbeckmann S."/>
            <person name="Bunk B."/>
            <person name="Jeske O."/>
            <person name="Meyerdierks A."/>
            <person name="Storesund J.E."/>
            <person name="Kallscheuer N."/>
            <person name="Luecker S."/>
            <person name="Lage O.M."/>
            <person name="Pohl T."/>
            <person name="Merkel B.J."/>
            <person name="Hornburger P."/>
            <person name="Mueller R.-W."/>
            <person name="Bruemmer F."/>
            <person name="Labrenz M."/>
            <person name="Spormann A.M."/>
            <person name="Op den Camp H."/>
            <person name="Overmann J."/>
            <person name="Amann R."/>
            <person name="Jetten M.S.M."/>
            <person name="Mascher T."/>
            <person name="Medema M.H."/>
            <person name="Devos D.P."/>
            <person name="Kaster A.-K."/>
            <person name="Ovreas L."/>
            <person name="Rohde M."/>
            <person name="Galperin M.Y."/>
            <person name="Jogler C."/>
        </authorList>
    </citation>
    <scope>NUCLEOTIDE SEQUENCE [LARGE SCALE GENOMIC DNA]</scope>
    <source>
        <strain evidence="3 4">Spa11</strain>
    </source>
</reference>
<organism evidence="3 4">
    <name type="scientific">Botrimarina mediterranea</name>
    <dbReference type="NCBI Taxonomy" id="2528022"/>
    <lineage>
        <taxon>Bacteria</taxon>
        <taxon>Pseudomonadati</taxon>
        <taxon>Planctomycetota</taxon>
        <taxon>Planctomycetia</taxon>
        <taxon>Pirellulales</taxon>
        <taxon>Lacipirellulaceae</taxon>
        <taxon>Botrimarina</taxon>
    </lineage>
</organism>
<protein>
    <submittedName>
        <fullName evidence="3">D-inositol 3-phosphate glycosyltransferase</fullName>
        <ecNumber evidence="3">2.4.1.250</ecNumber>
    </submittedName>
</protein>
<gene>
    <name evidence="3" type="primary">mshA_6</name>
    <name evidence="3" type="ORF">Spa11_42900</name>
</gene>
<evidence type="ECO:0000313" key="3">
    <source>
        <dbReference type="EMBL" id="QDV76066.1"/>
    </source>
</evidence>
<dbReference type="EC" id="2.4.1.250" evidence="3"/>
<dbReference type="AlphaFoldDB" id="A0A518KE40"/>
<dbReference type="RefSeq" id="WP_145116444.1">
    <property type="nucleotide sequence ID" value="NZ_CP036349.1"/>
</dbReference>
<proteinExistence type="predicted"/>
<dbReference type="GO" id="GO:0102710">
    <property type="term" value="F:D-inositol-3-phosphate glycosyltransferase activity"/>
    <property type="evidence" value="ECO:0007669"/>
    <property type="project" value="UniProtKB-EC"/>
</dbReference>
<dbReference type="EMBL" id="CP036349">
    <property type="protein sequence ID" value="QDV76066.1"/>
    <property type="molecule type" value="Genomic_DNA"/>
</dbReference>
<dbReference type="InterPro" id="IPR001296">
    <property type="entry name" value="Glyco_trans_1"/>
</dbReference>
<accession>A0A518KE40</accession>
<feature type="domain" description="Glycosyltransferase subfamily 4-like N-terminal" evidence="2">
    <location>
        <begin position="15"/>
        <end position="164"/>
    </location>
</feature>
<sequence length="386" mass="41772">MRVLHYIDSLCLEEGGIVRAVLDLAAEVARAGAQVTILTGDPKDVPTSWSSDPAAPRVVTIPVSPGAAFRPGSLTPAIRDAVGGADVVHFHELWDPFNLVVARAARRASKPYVISAHGMLDDWCMAGKSLKKSTYLRLFAVGLLRRAQWVHFTASIEAEQSLRRVPGLTPIVEPLVLDVEPYHTAVGPAPAKTAYPQAFVDDGLPRLLFVGRLHPIKGLPTLLEAIALLPTAQRPHLLLAGPAADGHDAQLERQAASLGVDDRIHLLGMVGGELKRSLYEAADAFVLPSHHENFGIALAEAMLCGAPVLTSRSVNIWPEVEKLGGIVADNTAEGFAKGLRHLLDDLPARQQAASMNRPAVFEWLEPKRLATRYLEAYERAISRTRC</sequence>
<evidence type="ECO:0000259" key="1">
    <source>
        <dbReference type="Pfam" id="PF00534"/>
    </source>
</evidence>
<name>A0A518KE40_9BACT</name>
<dbReference type="InterPro" id="IPR028098">
    <property type="entry name" value="Glyco_trans_4-like_N"/>
</dbReference>
<evidence type="ECO:0000313" key="4">
    <source>
        <dbReference type="Proteomes" id="UP000316426"/>
    </source>
</evidence>
<dbReference type="Proteomes" id="UP000316426">
    <property type="component" value="Chromosome"/>
</dbReference>
<dbReference type="Gene3D" id="3.40.50.2000">
    <property type="entry name" value="Glycogen Phosphorylase B"/>
    <property type="match status" value="2"/>
</dbReference>
<keyword evidence="4" id="KW-1185">Reference proteome</keyword>
<keyword evidence="3" id="KW-0328">Glycosyltransferase</keyword>
<dbReference type="PANTHER" id="PTHR12526:SF637">
    <property type="entry name" value="GLYCOSYLTRANSFERASE EPSF-RELATED"/>
    <property type="match status" value="1"/>
</dbReference>
<evidence type="ECO:0000259" key="2">
    <source>
        <dbReference type="Pfam" id="PF13579"/>
    </source>
</evidence>
<dbReference type="KEGG" id="bmei:Spa11_42900"/>